<dbReference type="Gene3D" id="1.20.81.30">
    <property type="entry name" value="Type II secretion system (T2SS), domain F"/>
    <property type="match status" value="1"/>
</dbReference>
<dbReference type="OrthoDB" id="3267562at2"/>
<evidence type="ECO:0000256" key="1">
    <source>
        <dbReference type="ARBA" id="ARBA00004651"/>
    </source>
</evidence>
<dbReference type="GO" id="GO:0005886">
    <property type="term" value="C:plasma membrane"/>
    <property type="evidence" value="ECO:0007669"/>
    <property type="project" value="UniProtKB-SubCell"/>
</dbReference>
<keyword evidence="2" id="KW-1003">Cell membrane</keyword>
<evidence type="ECO:0000256" key="7">
    <source>
        <dbReference type="SAM" id="Phobius"/>
    </source>
</evidence>
<evidence type="ECO:0000256" key="6">
    <source>
        <dbReference type="SAM" id="MobiDB-lite"/>
    </source>
</evidence>
<dbReference type="PANTHER" id="PTHR35007">
    <property type="entry name" value="INTEGRAL MEMBRANE PROTEIN-RELATED"/>
    <property type="match status" value="1"/>
</dbReference>
<keyword evidence="10" id="KW-1185">Reference proteome</keyword>
<keyword evidence="5 7" id="KW-0472">Membrane</keyword>
<dbReference type="RefSeq" id="WP_083364976.1">
    <property type="nucleotide sequence ID" value="NZ_LT629742.1"/>
</dbReference>
<organism evidence="9 10">
    <name type="scientific">Microterricola viridarii</name>
    <dbReference type="NCBI Taxonomy" id="412690"/>
    <lineage>
        <taxon>Bacteria</taxon>
        <taxon>Bacillati</taxon>
        <taxon>Actinomycetota</taxon>
        <taxon>Actinomycetes</taxon>
        <taxon>Micrococcales</taxon>
        <taxon>Microbacteriaceae</taxon>
        <taxon>Microterricola</taxon>
    </lineage>
</organism>
<evidence type="ECO:0000259" key="8">
    <source>
        <dbReference type="Pfam" id="PF00482"/>
    </source>
</evidence>
<evidence type="ECO:0000256" key="2">
    <source>
        <dbReference type="ARBA" id="ARBA00022475"/>
    </source>
</evidence>
<feature type="transmembrane region" description="Helical" evidence="7">
    <location>
        <begin position="202"/>
        <end position="219"/>
    </location>
</feature>
<evidence type="ECO:0000256" key="4">
    <source>
        <dbReference type="ARBA" id="ARBA00022989"/>
    </source>
</evidence>
<reference evidence="10" key="1">
    <citation type="submission" date="2016-10" db="EMBL/GenBank/DDBJ databases">
        <authorList>
            <person name="Varghese N."/>
            <person name="Submissions S."/>
        </authorList>
    </citation>
    <scope>NUCLEOTIDE SEQUENCE [LARGE SCALE GENOMIC DNA]</scope>
    <source>
        <strain evidence="10">DSM 21772</strain>
    </source>
</reference>
<proteinExistence type="predicted"/>
<name>A0A1H1Z0I9_9MICO</name>
<dbReference type="InterPro" id="IPR042094">
    <property type="entry name" value="T2SS_GspF_sf"/>
</dbReference>
<accession>A0A1H1Z0I9</accession>
<feature type="domain" description="Type II secretion system protein GspF" evidence="8">
    <location>
        <begin position="154"/>
        <end position="213"/>
    </location>
</feature>
<protein>
    <submittedName>
        <fullName evidence="9">Tight adherence protein B</fullName>
    </submittedName>
</protein>
<keyword evidence="4 7" id="KW-1133">Transmembrane helix</keyword>
<evidence type="ECO:0000313" key="9">
    <source>
        <dbReference type="EMBL" id="SDT27178.1"/>
    </source>
</evidence>
<dbReference type="AlphaFoldDB" id="A0A1H1Z0I9"/>
<dbReference type="Pfam" id="PF00482">
    <property type="entry name" value="T2SSF"/>
    <property type="match status" value="1"/>
</dbReference>
<feature type="transmembrane region" description="Helical" evidence="7">
    <location>
        <begin position="225"/>
        <end position="245"/>
    </location>
</feature>
<comment type="subcellular location">
    <subcellularLocation>
        <location evidence="1">Cell membrane</location>
        <topology evidence="1">Multi-pass membrane protein</topology>
    </subcellularLocation>
</comment>
<feature type="region of interest" description="Disordered" evidence="6">
    <location>
        <begin position="117"/>
        <end position="144"/>
    </location>
</feature>
<evidence type="ECO:0000313" key="10">
    <source>
        <dbReference type="Proteomes" id="UP000181956"/>
    </source>
</evidence>
<dbReference type="PANTHER" id="PTHR35007:SF4">
    <property type="entry name" value="CONSERVED TRANSMEMBRANE PROTEIN-RELATED"/>
    <property type="match status" value="1"/>
</dbReference>
<dbReference type="InterPro" id="IPR018076">
    <property type="entry name" value="T2SS_GspF_dom"/>
</dbReference>
<dbReference type="STRING" id="412690.SAMN04489834_3270"/>
<feature type="transmembrane region" description="Helical" evidence="7">
    <location>
        <begin position="346"/>
        <end position="372"/>
    </location>
</feature>
<dbReference type="EMBL" id="LT629742">
    <property type="protein sequence ID" value="SDT27178.1"/>
    <property type="molecule type" value="Genomic_DNA"/>
</dbReference>
<evidence type="ECO:0000256" key="3">
    <source>
        <dbReference type="ARBA" id="ARBA00022692"/>
    </source>
</evidence>
<gene>
    <name evidence="9" type="ORF">SAMN04489834_3270</name>
</gene>
<evidence type="ECO:0000256" key="5">
    <source>
        <dbReference type="ARBA" id="ARBA00023136"/>
    </source>
</evidence>
<dbReference type="Proteomes" id="UP000181956">
    <property type="component" value="Chromosome I"/>
</dbReference>
<sequence length="382" mass="39167">MSTAEPPIEAVAAVTERLAVLLAAGVSPHAAWRYLAEEAAEAGQGLGAAGEPRPGHAGSRAHRATHLSARVHTRFGARSASEVERMTALTATVVRAAARAGAQGRSIPEAIRAAVAAKGGTGTAPSAGSEPATRPGRTGRTGRELRSERAWLALAAAWFVAGEAGAPLAATLRELATAFREQAQLERELAVALAGPRSTARLVGAMPVIAVLFGALLGFDTVHTLFFTPPGLACLGLGTLLVWAAGRWSASLVRRAARDTGGLGLTVELAAIAMTGGMAAERARALAAGAAERYLPAAGGIELAVVDAVLALSRRAGVPAGELLRSEARQARLRERSAGQQRAARLGVSLMIPLGLCVLPAFMLLGVLPLLLSVLSSTLRLF</sequence>
<keyword evidence="3 7" id="KW-0812">Transmembrane</keyword>